<evidence type="ECO:0000313" key="3">
    <source>
        <dbReference type="Proteomes" id="UP000271125"/>
    </source>
</evidence>
<dbReference type="InterPro" id="IPR021320">
    <property type="entry name" value="DUF2905"/>
</dbReference>
<dbReference type="AlphaFoldDB" id="A0A660SD18"/>
<keyword evidence="1" id="KW-0812">Transmembrane</keyword>
<keyword evidence="1" id="KW-1133">Transmembrane helix</keyword>
<protein>
    <submittedName>
        <fullName evidence="2">DUF2905 domain-containing protein</fullName>
    </submittedName>
</protein>
<sequence>MGKFLLLIGIIFLIIGLVVAFIPKFHLPGNITVKKDNFIIIIPIISAIIISVLLTLIVNLFLK</sequence>
<dbReference type="EMBL" id="QNBD01000261">
    <property type="protein sequence ID" value="RKX68553.1"/>
    <property type="molecule type" value="Genomic_DNA"/>
</dbReference>
<feature type="transmembrane region" description="Helical" evidence="1">
    <location>
        <begin position="39"/>
        <end position="62"/>
    </location>
</feature>
<comment type="caution">
    <text evidence="2">The sequence shown here is derived from an EMBL/GenBank/DDBJ whole genome shotgun (WGS) entry which is preliminary data.</text>
</comment>
<name>A0A660SD18_UNCT6</name>
<organism evidence="2 3">
    <name type="scientific">candidate division TA06 bacterium</name>
    <dbReference type="NCBI Taxonomy" id="2250710"/>
    <lineage>
        <taxon>Bacteria</taxon>
        <taxon>Bacteria division TA06</taxon>
    </lineage>
</organism>
<dbReference type="PANTHER" id="PTHR36443:SF1">
    <property type="entry name" value="BSR5223 PROTEIN"/>
    <property type="match status" value="1"/>
</dbReference>
<accession>A0A660SD18</accession>
<reference evidence="2 3" key="1">
    <citation type="submission" date="2018-06" db="EMBL/GenBank/DDBJ databases">
        <title>Extensive metabolic versatility and redundancy in microbially diverse, dynamic hydrothermal sediments.</title>
        <authorList>
            <person name="Dombrowski N."/>
            <person name="Teske A."/>
            <person name="Baker B.J."/>
        </authorList>
    </citation>
    <scope>NUCLEOTIDE SEQUENCE [LARGE SCALE GENOMIC DNA]</scope>
    <source>
        <strain evidence="2">B10_G13</strain>
    </source>
</reference>
<dbReference type="Proteomes" id="UP000271125">
    <property type="component" value="Unassembled WGS sequence"/>
</dbReference>
<gene>
    <name evidence="2" type="ORF">DRP43_05450</name>
</gene>
<dbReference type="Pfam" id="PF11146">
    <property type="entry name" value="DUF2905"/>
    <property type="match status" value="1"/>
</dbReference>
<evidence type="ECO:0000256" key="1">
    <source>
        <dbReference type="SAM" id="Phobius"/>
    </source>
</evidence>
<proteinExistence type="predicted"/>
<keyword evidence="1" id="KW-0472">Membrane</keyword>
<evidence type="ECO:0000313" key="2">
    <source>
        <dbReference type="EMBL" id="RKX68553.1"/>
    </source>
</evidence>
<dbReference type="PANTHER" id="PTHR36443">
    <property type="entry name" value="BSR5223 PROTEIN"/>
    <property type="match status" value="1"/>
</dbReference>